<evidence type="ECO:0008006" key="4">
    <source>
        <dbReference type="Google" id="ProtNLM"/>
    </source>
</evidence>
<name>A0ABW0YS01_9ACTN</name>
<evidence type="ECO:0000313" key="2">
    <source>
        <dbReference type="EMBL" id="MFC5719339.1"/>
    </source>
</evidence>
<dbReference type="RefSeq" id="WP_390314424.1">
    <property type="nucleotide sequence ID" value="NZ_JBHSPB010000002.1"/>
</dbReference>
<feature type="chain" id="PRO_5045181489" description="Secreted protein" evidence="1">
    <location>
        <begin position="32"/>
        <end position="169"/>
    </location>
</feature>
<dbReference type="Proteomes" id="UP001596083">
    <property type="component" value="Unassembled WGS sequence"/>
</dbReference>
<keyword evidence="3" id="KW-1185">Reference proteome</keyword>
<evidence type="ECO:0000256" key="1">
    <source>
        <dbReference type="SAM" id="SignalP"/>
    </source>
</evidence>
<gene>
    <name evidence="2" type="ORF">ACFP1Z_03950</name>
</gene>
<evidence type="ECO:0000313" key="3">
    <source>
        <dbReference type="Proteomes" id="UP001596083"/>
    </source>
</evidence>
<comment type="caution">
    <text evidence="2">The sequence shown here is derived from an EMBL/GenBank/DDBJ whole genome shotgun (WGS) entry which is preliminary data.</text>
</comment>
<proteinExistence type="predicted"/>
<protein>
    <recommendedName>
        <fullName evidence="4">Secreted protein</fullName>
    </recommendedName>
</protein>
<sequence>MIQRARRVLSVGVVGAVSAVLSTSALGVAVAAPADDTPPPAVETFDYPDAAKILKEQGIALRKGDGHVLLSDCRKPSDIQLMTAFKHPGQTQQGMYCFKVTGAGKTGWLTLEVPQVYMIMTGDHSLDVKLDSKAGSQQVKVGKNAYQGVGMGVDPNNDPTTLVEIRVTG</sequence>
<reference evidence="3" key="1">
    <citation type="journal article" date="2019" name="Int. J. Syst. Evol. Microbiol.">
        <title>The Global Catalogue of Microorganisms (GCM) 10K type strain sequencing project: providing services to taxonomists for standard genome sequencing and annotation.</title>
        <authorList>
            <consortium name="The Broad Institute Genomics Platform"/>
            <consortium name="The Broad Institute Genome Sequencing Center for Infectious Disease"/>
            <person name="Wu L."/>
            <person name="Ma J."/>
        </authorList>
    </citation>
    <scope>NUCLEOTIDE SEQUENCE [LARGE SCALE GENOMIC DNA]</scope>
    <source>
        <strain evidence="3">CGMCC 4.7304</strain>
    </source>
</reference>
<organism evidence="2 3">
    <name type="scientific">Streptomyces gamaensis</name>
    <dbReference type="NCBI Taxonomy" id="1763542"/>
    <lineage>
        <taxon>Bacteria</taxon>
        <taxon>Bacillati</taxon>
        <taxon>Actinomycetota</taxon>
        <taxon>Actinomycetes</taxon>
        <taxon>Kitasatosporales</taxon>
        <taxon>Streptomycetaceae</taxon>
        <taxon>Streptomyces</taxon>
    </lineage>
</organism>
<dbReference type="EMBL" id="JBHSPB010000002">
    <property type="protein sequence ID" value="MFC5719339.1"/>
    <property type="molecule type" value="Genomic_DNA"/>
</dbReference>
<accession>A0ABW0YS01</accession>
<keyword evidence="1" id="KW-0732">Signal</keyword>
<feature type="signal peptide" evidence="1">
    <location>
        <begin position="1"/>
        <end position="31"/>
    </location>
</feature>